<keyword evidence="2" id="KW-1185">Reference proteome</keyword>
<sequence>MSMVIAPGVLYQYATGVLDAFGRVTVDGTLGNPDFSPKPYTYAPALGPSLSSPQWSFGSPSASAVLPGWGAKKGSPDGMAALRDVGSSDGSVLIQLIPQTTGVVLDPAWGNGKSAGDVWGVQDFAFCVKHTGSSSYTPGADRYYLAFTRRNQEARMYFGYDASVAPWDVLPSDEAAIPLSGKVNLWDGKRHDILVSQFYSSVVCLVDYKVPLIFNEPRLFYPPTTSFPRQMFFFGGSYMGVDTRGTDTLLTAWTALQPSYADLFLWHQASRTIEQPSTSTYTPTSLDSSDGRWTVTGTATASKDGVLLASGSSMFVTPNRGSGWLVTRFGAVAAAGGLVFRRQDASNYLMLTQSGQIQAVVGGTATTIATLPGSTSITAETDVVLRFNGSTLACNLSSGASLGDVANLTTGVPIGPYFPQAKGVGLLSPAGATSQFRYFYFQPDYDLPVLPTT</sequence>
<name>A0A561S9T2_9ACTN</name>
<gene>
    <name evidence="1" type="ORF">FHX73_183</name>
</gene>
<dbReference type="RefSeq" id="WP_145911435.1">
    <property type="nucleotide sequence ID" value="NZ_BAAAMZ010000022.1"/>
</dbReference>
<dbReference type="AlphaFoldDB" id="A0A561S9T2"/>
<proteinExistence type="predicted"/>
<evidence type="ECO:0000313" key="1">
    <source>
        <dbReference type="EMBL" id="TWF71632.1"/>
    </source>
</evidence>
<comment type="caution">
    <text evidence="1">The sequence shown here is derived from an EMBL/GenBank/DDBJ whole genome shotgun (WGS) entry which is preliminary data.</text>
</comment>
<reference evidence="1 2" key="1">
    <citation type="submission" date="2019-06" db="EMBL/GenBank/DDBJ databases">
        <title>Sequencing the genomes of 1000 actinobacteria strains.</title>
        <authorList>
            <person name="Klenk H.-P."/>
        </authorList>
    </citation>
    <scope>NUCLEOTIDE SEQUENCE [LARGE SCALE GENOMIC DNA]</scope>
    <source>
        <strain evidence="1 2">DSM 44826</strain>
    </source>
</reference>
<organism evidence="1 2">
    <name type="scientific">Kitasatospora viridis</name>
    <dbReference type="NCBI Taxonomy" id="281105"/>
    <lineage>
        <taxon>Bacteria</taxon>
        <taxon>Bacillati</taxon>
        <taxon>Actinomycetota</taxon>
        <taxon>Actinomycetes</taxon>
        <taxon>Kitasatosporales</taxon>
        <taxon>Streptomycetaceae</taxon>
        <taxon>Kitasatospora</taxon>
    </lineage>
</organism>
<evidence type="ECO:0000313" key="2">
    <source>
        <dbReference type="Proteomes" id="UP000317940"/>
    </source>
</evidence>
<accession>A0A561S9T2</accession>
<dbReference type="Proteomes" id="UP000317940">
    <property type="component" value="Unassembled WGS sequence"/>
</dbReference>
<dbReference type="EMBL" id="VIWT01000008">
    <property type="protein sequence ID" value="TWF71632.1"/>
    <property type="molecule type" value="Genomic_DNA"/>
</dbReference>
<protein>
    <submittedName>
        <fullName evidence="1">Uncharacterized protein</fullName>
    </submittedName>
</protein>